<feature type="coiled-coil region" evidence="1">
    <location>
        <begin position="36"/>
        <end position="70"/>
    </location>
</feature>
<reference evidence="2" key="1">
    <citation type="submission" date="2021-04" db="EMBL/GenBank/DDBJ databases">
        <title>Taxonomic assessment of Weissella genus.</title>
        <authorList>
            <person name="Fanelli F."/>
            <person name="Chieffi D."/>
            <person name="Dell'Aquila A."/>
            <person name="Gyu-Sung C."/>
            <person name="Franz C.M.A.P."/>
            <person name="Fusco V."/>
        </authorList>
    </citation>
    <scope>NUCLEOTIDE SEQUENCE</scope>
    <source>
        <strain evidence="2">LMG 25373</strain>
    </source>
</reference>
<evidence type="ECO:0000313" key="2">
    <source>
        <dbReference type="EMBL" id="MCM2438029.1"/>
    </source>
</evidence>
<accession>A0ABT0VJM0</accession>
<keyword evidence="3" id="KW-1185">Reference proteome</keyword>
<sequence length="71" mass="8519">MQYWQSKIKKSKQPAFILLATLSFLMLLGSVQVWQLKIYEQQMVIYNKVIKSYQKKIAKNKQKLKILDKQE</sequence>
<keyword evidence="1" id="KW-0175">Coiled coil</keyword>
<evidence type="ECO:0008006" key="4">
    <source>
        <dbReference type="Google" id="ProtNLM"/>
    </source>
</evidence>
<protein>
    <recommendedName>
        <fullName evidence="4">Cell division protein FtsL</fullName>
    </recommendedName>
</protein>
<evidence type="ECO:0000256" key="1">
    <source>
        <dbReference type="SAM" id="Coils"/>
    </source>
</evidence>
<name>A0ABT0VJM0_9LACO</name>
<dbReference type="Proteomes" id="UP001057481">
    <property type="component" value="Unassembled WGS sequence"/>
</dbReference>
<dbReference type="EMBL" id="JAGMVS010000074">
    <property type="protein sequence ID" value="MCM2438029.1"/>
    <property type="molecule type" value="Genomic_DNA"/>
</dbReference>
<evidence type="ECO:0000313" key="3">
    <source>
        <dbReference type="Proteomes" id="UP001057481"/>
    </source>
</evidence>
<dbReference type="RefSeq" id="WP_205143936.1">
    <property type="nucleotide sequence ID" value="NZ_JAFBDN010000014.1"/>
</dbReference>
<proteinExistence type="predicted"/>
<gene>
    <name evidence="2" type="ORF">KAK10_08970</name>
</gene>
<organism evidence="2 3">
    <name type="scientific">Periweissella beninensis</name>
    <dbReference type="NCBI Taxonomy" id="504936"/>
    <lineage>
        <taxon>Bacteria</taxon>
        <taxon>Bacillati</taxon>
        <taxon>Bacillota</taxon>
        <taxon>Bacilli</taxon>
        <taxon>Lactobacillales</taxon>
        <taxon>Lactobacillaceae</taxon>
        <taxon>Periweissella</taxon>
    </lineage>
</organism>
<comment type="caution">
    <text evidence="2">The sequence shown here is derived from an EMBL/GenBank/DDBJ whole genome shotgun (WGS) entry which is preliminary data.</text>
</comment>